<evidence type="ECO:0000313" key="6">
    <source>
        <dbReference type="Proteomes" id="UP000663868"/>
    </source>
</evidence>
<evidence type="ECO:0000313" key="5">
    <source>
        <dbReference type="EMBL" id="CAF4401169.1"/>
    </source>
</evidence>
<reference evidence="5" key="1">
    <citation type="submission" date="2021-02" db="EMBL/GenBank/DDBJ databases">
        <authorList>
            <person name="Nowell W R."/>
        </authorList>
    </citation>
    <scope>NUCLEOTIDE SEQUENCE</scope>
</reference>
<evidence type="ECO:0000256" key="3">
    <source>
        <dbReference type="ARBA" id="ARBA00023212"/>
    </source>
</evidence>
<dbReference type="Proteomes" id="UP000663868">
    <property type="component" value="Unassembled WGS sequence"/>
</dbReference>
<dbReference type="GO" id="GO:0045095">
    <property type="term" value="C:keratin filament"/>
    <property type="evidence" value="ECO:0007669"/>
    <property type="project" value="TreeGrafter"/>
</dbReference>
<dbReference type="PANTHER" id="PTHR31183">
    <property type="entry name" value="TRICHOPLEIN KERATIN FILAMENT-BINDING PROTEIN FAMILY MEMBER"/>
    <property type="match status" value="1"/>
</dbReference>
<sequence length="94" mass="11650">MFIFYFRRQLLRQHKAKLHKRAKEIQEQLDMDIKILASIVYTNEQSNLEQSEQLKRNVLNTLQQFQQQIKLEREKEQEFDDMYPDDAAKYWSRR</sequence>
<comment type="caution">
    <text evidence="5">The sequence shown here is derived from an EMBL/GenBank/DDBJ whole genome shotgun (WGS) entry which is preliminary data.</text>
</comment>
<protein>
    <submittedName>
        <fullName evidence="5">Uncharacterized protein</fullName>
    </submittedName>
</protein>
<comment type="subcellular location">
    <subcellularLocation>
        <location evidence="1">Cytoplasm</location>
        <location evidence="1">Cytoskeleton</location>
    </subcellularLocation>
</comment>
<evidence type="ECO:0000256" key="1">
    <source>
        <dbReference type="ARBA" id="ARBA00004245"/>
    </source>
</evidence>
<dbReference type="EMBL" id="CAJOBB010024488">
    <property type="protein sequence ID" value="CAF4401169.1"/>
    <property type="molecule type" value="Genomic_DNA"/>
</dbReference>
<evidence type="ECO:0000256" key="2">
    <source>
        <dbReference type="ARBA" id="ARBA00022490"/>
    </source>
</evidence>
<dbReference type="InterPro" id="IPR043596">
    <property type="entry name" value="CFAP53/TCHP"/>
</dbReference>
<keyword evidence="3" id="KW-0206">Cytoskeleton</keyword>
<name>A0A820PBL8_9BILA</name>
<feature type="non-terminal residue" evidence="5">
    <location>
        <position position="1"/>
    </location>
</feature>
<accession>A0A820PBL8</accession>
<gene>
    <name evidence="5" type="ORF">KXQ929_LOCUS51032</name>
</gene>
<dbReference type="GO" id="GO:0006915">
    <property type="term" value="P:apoptotic process"/>
    <property type="evidence" value="ECO:0007669"/>
    <property type="project" value="TreeGrafter"/>
</dbReference>
<proteinExistence type="predicted"/>
<evidence type="ECO:0000256" key="4">
    <source>
        <dbReference type="SAM" id="Coils"/>
    </source>
</evidence>
<dbReference type="AlphaFoldDB" id="A0A820PBL8"/>
<feature type="coiled-coil region" evidence="4">
    <location>
        <begin position="8"/>
        <end position="75"/>
    </location>
</feature>
<keyword evidence="4" id="KW-0175">Coiled coil</keyword>
<dbReference type="PANTHER" id="PTHR31183:SF2">
    <property type="entry name" value="TRICHOPLEIN KERATIN FILAMENT-BINDING PROTEIN"/>
    <property type="match status" value="1"/>
</dbReference>
<organism evidence="5 6">
    <name type="scientific">Adineta steineri</name>
    <dbReference type="NCBI Taxonomy" id="433720"/>
    <lineage>
        <taxon>Eukaryota</taxon>
        <taxon>Metazoa</taxon>
        <taxon>Spiralia</taxon>
        <taxon>Gnathifera</taxon>
        <taxon>Rotifera</taxon>
        <taxon>Eurotatoria</taxon>
        <taxon>Bdelloidea</taxon>
        <taxon>Adinetida</taxon>
        <taxon>Adinetidae</taxon>
        <taxon>Adineta</taxon>
    </lineage>
</organism>
<keyword evidence="2" id="KW-0963">Cytoplasm</keyword>